<evidence type="ECO:0000256" key="2">
    <source>
        <dbReference type="ARBA" id="ARBA00022475"/>
    </source>
</evidence>
<evidence type="ECO:0000256" key="5">
    <source>
        <dbReference type="ARBA" id="ARBA00023134"/>
    </source>
</evidence>
<evidence type="ECO:0000256" key="1">
    <source>
        <dbReference type="ARBA" id="ARBA00004193"/>
    </source>
</evidence>
<organism evidence="10 11">
    <name type="scientific">Elysia marginata</name>
    <dbReference type="NCBI Taxonomy" id="1093978"/>
    <lineage>
        <taxon>Eukaryota</taxon>
        <taxon>Metazoa</taxon>
        <taxon>Spiralia</taxon>
        <taxon>Lophotrochozoa</taxon>
        <taxon>Mollusca</taxon>
        <taxon>Gastropoda</taxon>
        <taxon>Heterobranchia</taxon>
        <taxon>Euthyneura</taxon>
        <taxon>Panpulmonata</taxon>
        <taxon>Sacoglossa</taxon>
        <taxon>Placobranchoidea</taxon>
        <taxon>Plakobranchidae</taxon>
        <taxon>Elysia</taxon>
    </lineage>
</organism>
<dbReference type="PROSITE" id="PS51421">
    <property type="entry name" value="RAS"/>
    <property type="match status" value="1"/>
</dbReference>
<evidence type="ECO:0000313" key="10">
    <source>
        <dbReference type="EMBL" id="GFR79144.1"/>
    </source>
</evidence>
<evidence type="ECO:0000256" key="7">
    <source>
        <dbReference type="ARBA" id="ARBA00023288"/>
    </source>
</evidence>
<dbReference type="PRINTS" id="PR00449">
    <property type="entry name" value="RASTRNSFRMNG"/>
</dbReference>
<dbReference type="InterPro" id="IPR052236">
    <property type="entry name" value="Small_GTPase_RasD"/>
</dbReference>
<dbReference type="PANTHER" id="PTHR46149:SF7">
    <property type="entry name" value="GTP-BINDING PROTEIN DI-RAS2"/>
    <property type="match status" value="1"/>
</dbReference>
<keyword evidence="7" id="KW-0449">Lipoprotein</keyword>
<proteinExistence type="inferred from homology"/>
<dbReference type="InterPro" id="IPR027417">
    <property type="entry name" value="P-loop_NTPase"/>
</dbReference>
<keyword evidence="3" id="KW-0488">Methylation</keyword>
<comment type="similarity">
    <text evidence="9">Belongs to the small GTPase superfamily. RasD family.</text>
</comment>
<evidence type="ECO:0000256" key="9">
    <source>
        <dbReference type="ARBA" id="ARBA00038061"/>
    </source>
</evidence>
<comment type="caution">
    <text evidence="10">The sequence shown here is derived from an EMBL/GenBank/DDBJ whole genome shotgun (WGS) entry which is preliminary data.</text>
</comment>
<name>A0AAV4G152_9GAST</name>
<dbReference type="PANTHER" id="PTHR46149">
    <property type="entry name" value="MIP08469P"/>
    <property type="match status" value="1"/>
</dbReference>
<dbReference type="InterPro" id="IPR001806">
    <property type="entry name" value="Small_GTPase"/>
</dbReference>
<keyword evidence="11" id="KW-1185">Reference proteome</keyword>
<keyword evidence="5" id="KW-0342">GTP-binding</keyword>
<evidence type="ECO:0000256" key="3">
    <source>
        <dbReference type="ARBA" id="ARBA00022481"/>
    </source>
</evidence>
<dbReference type="SMART" id="SM00174">
    <property type="entry name" value="RHO"/>
    <property type="match status" value="1"/>
</dbReference>
<comment type="subcellular location">
    <subcellularLocation>
        <location evidence="1">Cell membrane</location>
        <topology evidence="1">Lipid-anchor</topology>
    </subcellularLocation>
</comment>
<dbReference type="Proteomes" id="UP000762676">
    <property type="component" value="Unassembled WGS sequence"/>
</dbReference>
<dbReference type="Pfam" id="PF00071">
    <property type="entry name" value="Ras"/>
    <property type="match status" value="1"/>
</dbReference>
<dbReference type="SMART" id="SM00173">
    <property type="entry name" value="RAS"/>
    <property type="match status" value="1"/>
</dbReference>
<sequence length="223" mass="25304">MRSCMRSEGRIASQYRIAVMGPAAVGKSAIVHQFLYGKFQPDYKKTVEDMHSKEFDLDGTKITLELLDTAGAYTFPSMRRLAIATSHAFVLVYSQDDKDSFREVTELRDVIIAQRETEEVPIVIVANKADCETTNNRCERLETVETECAIANVDWNNGFVSASAKKGNNVVAIFAEVLRLLSQEKTDVSEALMKRWLSLSDLHNKDRKRSLNPKRSSFFRRTK</sequence>
<evidence type="ECO:0000256" key="8">
    <source>
        <dbReference type="ARBA" id="ARBA00023289"/>
    </source>
</evidence>
<evidence type="ECO:0000256" key="4">
    <source>
        <dbReference type="ARBA" id="ARBA00022741"/>
    </source>
</evidence>
<keyword evidence="4" id="KW-0547">Nucleotide-binding</keyword>
<evidence type="ECO:0000256" key="6">
    <source>
        <dbReference type="ARBA" id="ARBA00023136"/>
    </source>
</evidence>
<accession>A0AAV4G152</accession>
<dbReference type="AlphaFoldDB" id="A0AAV4G152"/>
<dbReference type="Gene3D" id="3.40.50.300">
    <property type="entry name" value="P-loop containing nucleotide triphosphate hydrolases"/>
    <property type="match status" value="1"/>
</dbReference>
<dbReference type="EMBL" id="BMAT01008162">
    <property type="protein sequence ID" value="GFR79144.1"/>
    <property type="molecule type" value="Genomic_DNA"/>
</dbReference>
<gene>
    <name evidence="10" type="ORF">ElyMa_004012700</name>
</gene>
<keyword evidence="6" id="KW-0472">Membrane</keyword>
<dbReference type="SMART" id="SM00175">
    <property type="entry name" value="RAB"/>
    <property type="match status" value="1"/>
</dbReference>
<reference evidence="10 11" key="1">
    <citation type="journal article" date="2021" name="Elife">
        <title>Chloroplast acquisition without the gene transfer in kleptoplastic sea slugs, Plakobranchus ocellatus.</title>
        <authorList>
            <person name="Maeda T."/>
            <person name="Takahashi S."/>
            <person name="Yoshida T."/>
            <person name="Shimamura S."/>
            <person name="Takaki Y."/>
            <person name="Nagai Y."/>
            <person name="Toyoda A."/>
            <person name="Suzuki Y."/>
            <person name="Arimoto A."/>
            <person name="Ishii H."/>
            <person name="Satoh N."/>
            <person name="Nishiyama T."/>
            <person name="Hasebe M."/>
            <person name="Maruyama T."/>
            <person name="Minagawa J."/>
            <person name="Obokata J."/>
            <person name="Shigenobu S."/>
        </authorList>
    </citation>
    <scope>NUCLEOTIDE SEQUENCE [LARGE SCALE GENOMIC DNA]</scope>
</reference>
<dbReference type="GO" id="GO:0005886">
    <property type="term" value="C:plasma membrane"/>
    <property type="evidence" value="ECO:0007669"/>
    <property type="project" value="UniProtKB-SubCell"/>
</dbReference>
<dbReference type="NCBIfam" id="TIGR00231">
    <property type="entry name" value="small_GTP"/>
    <property type="match status" value="1"/>
</dbReference>
<protein>
    <submittedName>
        <fullName evidence="10">Ras-related protein RABD2a</fullName>
    </submittedName>
</protein>
<keyword evidence="2" id="KW-1003">Cell membrane</keyword>
<keyword evidence="8" id="KW-0636">Prenylation</keyword>
<dbReference type="InterPro" id="IPR005225">
    <property type="entry name" value="Small_GTP-bd"/>
</dbReference>
<dbReference type="PROSITE" id="PS51419">
    <property type="entry name" value="RAB"/>
    <property type="match status" value="1"/>
</dbReference>
<dbReference type="FunFam" id="3.40.50.300:FF:000475">
    <property type="entry name" value="GTP-binding protein Rhes"/>
    <property type="match status" value="1"/>
</dbReference>
<dbReference type="SUPFAM" id="SSF52540">
    <property type="entry name" value="P-loop containing nucleoside triphosphate hydrolases"/>
    <property type="match status" value="1"/>
</dbReference>
<dbReference type="GO" id="GO:0005525">
    <property type="term" value="F:GTP binding"/>
    <property type="evidence" value="ECO:0007669"/>
    <property type="project" value="UniProtKB-KW"/>
</dbReference>
<evidence type="ECO:0000313" key="11">
    <source>
        <dbReference type="Proteomes" id="UP000762676"/>
    </source>
</evidence>
<dbReference type="GO" id="GO:0003924">
    <property type="term" value="F:GTPase activity"/>
    <property type="evidence" value="ECO:0007669"/>
    <property type="project" value="InterPro"/>
</dbReference>